<dbReference type="RefSeq" id="WP_189436690.1">
    <property type="nucleotide sequence ID" value="NZ_BMXE01000003.1"/>
</dbReference>
<protein>
    <submittedName>
        <fullName evidence="2">Uncharacterized protein</fullName>
    </submittedName>
</protein>
<feature type="region of interest" description="Disordered" evidence="1">
    <location>
        <begin position="120"/>
        <end position="160"/>
    </location>
</feature>
<comment type="caution">
    <text evidence="2">The sequence shown here is derived from an EMBL/GenBank/DDBJ whole genome shotgun (WGS) entry which is preliminary data.</text>
</comment>
<feature type="region of interest" description="Disordered" evidence="1">
    <location>
        <begin position="1"/>
        <end position="28"/>
    </location>
</feature>
<feature type="compositionally biased region" description="Pro residues" evidence="1">
    <location>
        <begin position="128"/>
        <end position="139"/>
    </location>
</feature>
<evidence type="ECO:0000256" key="1">
    <source>
        <dbReference type="SAM" id="MobiDB-lite"/>
    </source>
</evidence>
<evidence type="ECO:0000313" key="2">
    <source>
        <dbReference type="EMBL" id="GHB31843.1"/>
    </source>
</evidence>
<keyword evidence="3" id="KW-1185">Reference proteome</keyword>
<dbReference type="EMBL" id="BMXE01000003">
    <property type="protein sequence ID" value="GHB31843.1"/>
    <property type="molecule type" value="Genomic_DNA"/>
</dbReference>
<accession>A0ABQ3EB17</accession>
<sequence>MSTAANGTQGTAADGPQKVTTTPGPELNSALDDAVLQLTKVKENVDQAASEFAQLRQGIPNYNEVVAGIRQQQAQINRACEDATTSAQTIVTEVEQAAAKLCTSIDEEIDTIRRVIGTGEDQAEAPSPQVPPVQPPPNLAPGQGAPQAGPQPVAGMAQYPLSGQPVQGGAANQEVMAVQVAEALRDYLRKEINSEISKQFGPINEKLSEILIGYLKDRSRDR</sequence>
<evidence type="ECO:0000313" key="3">
    <source>
        <dbReference type="Proteomes" id="UP000637980"/>
    </source>
</evidence>
<dbReference type="Proteomes" id="UP000637980">
    <property type="component" value="Unassembled WGS sequence"/>
</dbReference>
<feature type="compositionally biased region" description="Low complexity" evidence="1">
    <location>
        <begin position="140"/>
        <end position="158"/>
    </location>
</feature>
<proteinExistence type="predicted"/>
<reference evidence="3" key="1">
    <citation type="journal article" date="2019" name="Int. J. Syst. Evol. Microbiol.">
        <title>The Global Catalogue of Microorganisms (GCM) 10K type strain sequencing project: providing services to taxonomists for standard genome sequencing and annotation.</title>
        <authorList>
            <consortium name="The Broad Institute Genomics Platform"/>
            <consortium name="The Broad Institute Genome Sequencing Center for Infectious Disease"/>
            <person name="Wu L."/>
            <person name="Ma J."/>
        </authorList>
    </citation>
    <scope>NUCLEOTIDE SEQUENCE [LARGE SCALE GENOMIC DNA]</scope>
    <source>
        <strain evidence="3">KCTC 12861</strain>
    </source>
</reference>
<organism evidence="2 3">
    <name type="scientific">Pseudovibrio japonicus</name>
    <dbReference type="NCBI Taxonomy" id="366534"/>
    <lineage>
        <taxon>Bacteria</taxon>
        <taxon>Pseudomonadati</taxon>
        <taxon>Pseudomonadota</taxon>
        <taxon>Alphaproteobacteria</taxon>
        <taxon>Hyphomicrobiales</taxon>
        <taxon>Stappiaceae</taxon>
        <taxon>Pseudovibrio</taxon>
    </lineage>
</organism>
<name>A0ABQ3EB17_9HYPH</name>
<gene>
    <name evidence="2" type="ORF">GCM10007094_20710</name>
</gene>
<feature type="compositionally biased region" description="Polar residues" evidence="1">
    <location>
        <begin position="1"/>
        <end position="11"/>
    </location>
</feature>